<evidence type="ECO:0000313" key="3">
    <source>
        <dbReference type="Proteomes" id="UP000310189"/>
    </source>
</evidence>
<reference evidence="2 3" key="1">
    <citation type="submission" date="2019-03" db="EMBL/GenBank/DDBJ databases">
        <title>Sequencing 23 genomes of Wallemia ichthyophaga.</title>
        <authorList>
            <person name="Gostincar C."/>
        </authorList>
    </citation>
    <scope>NUCLEOTIDE SEQUENCE [LARGE SCALE GENOMIC DNA]</scope>
    <source>
        <strain evidence="2 3">EXF-5753</strain>
    </source>
</reference>
<sequence length="420" mass="46543">MKIYEEGSEELKTKLKGIRNDCVQGPQKQSELADAHITEFKDLLVQYTSPRSGFYDLALLKLLTQALSNLVTQHPSNQTRIWNEFGDQLPRLIAYPDLEIVQTALIFIRNLSSSGSIRLLSRRPVLIALLDLFIRLESTHEDDDAVFHLAFVIVSSIFEAEDVDAIWKLLDTFEDEPLTPPQAAFIKCFDAYIHKTGPGSLTPLFFISFLTRALSFARVSMETSTSAKVEPDPRLASVVQTSLVAAETFVFFQTAFEETTDHPLLKAARSSDLPEITVAALEASLAFLPSIQPFSKASEEEDPLKEFANFKPVLMRLMTVVAGSDDSVKERIGSVGGLRACMNCAHVDMRETGKPCPQFGDHGIDNSSALRESALFTLSVLLKNHPSNQQRVRDLGDTPVGVLDAQGVLQPFEGKNTRQI</sequence>
<dbReference type="OrthoDB" id="379794at2759"/>
<dbReference type="InterPro" id="IPR011989">
    <property type="entry name" value="ARM-like"/>
</dbReference>
<proteinExistence type="inferred from homology"/>
<dbReference type="Gene3D" id="1.25.10.10">
    <property type="entry name" value="Leucine-rich Repeat Variant"/>
    <property type="match status" value="1"/>
</dbReference>
<gene>
    <name evidence="2" type="ORF">E3P99_02561</name>
</gene>
<evidence type="ECO:0008006" key="4">
    <source>
        <dbReference type="Google" id="ProtNLM"/>
    </source>
</evidence>
<comment type="caution">
    <text evidence="2">The sequence shown here is derived from an EMBL/GenBank/DDBJ whole genome shotgun (WGS) entry which is preliminary data.</text>
</comment>
<dbReference type="GO" id="GO:0005829">
    <property type="term" value="C:cytosol"/>
    <property type="evidence" value="ECO:0007669"/>
    <property type="project" value="TreeGrafter"/>
</dbReference>
<dbReference type="AlphaFoldDB" id="A0A4V4LT13"/>
<organism evidence="2 3">
    <name type="scientific">Wallemia hederae</name>
    <dbReference type="NCBI Taxonomy" id="1540922"/>
    <lineage>
        <taxon>Eukaryota</taxon>
        <taxon>Fungi</taxon>
        <taxon>Dikarya</taxon>
        <taxon>Basidiomycota</taxon>
        <taxon>Wallemiomycotina</taxon>
        <taxon>Wallemiomycetes</taxon>
        <taxon>Wallemiales</taxon>
        <taxon>Wallemiaceae</taxon>
        <taxon>Wallemia</taxon>
    </lineage>
</organism>
<dbReference type="SUPFAM" id="SSF48371">
    <property type="entry name" value="ARM repeat"/>
    <property type="match status" value="1"/>
</dbReference>
<accession>A0A4V4LT13</accession>
<dbReference type="Proteomes" id="UP000310189">
    <property type="component" value="Unassembled WGS sequence"/>
</dbReference>
<protein>
    <recommendedName>
        <fullName evidence="4">Copper transport protein 86</fullName>
    </recommendedName>
</protein>
<dbReference type="PANTHER" id="PTHR13255:SF0">
    <property type="entry name" value="ATAXIN-10"/>
    <property type="match status" value="1"/>
</dbReference>
<dbReference type="InterPro" id="IPR016024">
    <property type="entry name" value="ARM-type_fold"/>
</dbReference>
<comment type="similarity">
    <text evidence="1">Belongs to the ataxin-10 family.</text>
</comment>
<dbReference type="InterPro" id="IPR051374">
    <property type="entry name" value="Ataxin-10/CTR86_families"/>
</dbReference>
<dbReference type="EMBL" id="SPNW01000037">
    <property type="protein sequence ID" value="TIA88533.1"/>
    <property type="molecule type" value="Genomic_DNA"/>
</dbReference>
<dbReference type="PANTHER" id="PTHR13255">
    <property type="entry name" value="ATAXIN-10"/>
    <property type="match status" value="1"/>
</dbReference>
<evidence type="ECO:0000313" key="2">
    <source>
        <dbReference type="EMBL" id="TIA88533.1"/>
    </source>
</evidence>
<evidence type="ECO:0000256" key="1">
    <source>
        <dbReference type="ARBA" id="ARBA00008384"/>
    </source>
</evidence>
<name>A0A4V4LT13_9BASI</name>
<keyword evidence="3" id="KW-1185">Reference proteome</keyword>